<gene>
    <name evidence="1" type="ORF">NPIL_59771</name>
</gene>
<dbReference type="Proteomes" id="UP000887013">
    <property type="component" value="Unassembled WGS sequence"/>
</dbReference>
<comment type="caution">
    <text evidence="1">The sequence shown here is derived from an EMBL/GenBank/DDBJ whole genome shotgun (WGS) entry which is preliminary data.</text>
</comment>
<sequence length="76" mass="8440">MATVGDELLCLAQFSLAWKGLPSVGIRVLTYRKEGVLGESSDFTVDVEILWGGKRSPSTDLLKLRCCFRELDIVHV</sequence>
<protein>
    <submittedName>
        <fullName evidence="1">Uncharacterized protein</fullName>
    </submittedName>
</protein>
<evidence type="ECO:0000313" key="2">
    <source>
        <dbReference type="Proteomes" id="UP000887013"/>
    </source>
</evidence>
<keyword evidence="2" id="KW-1185">Reference proteome</keyword>
<evidence type="ECO:0000313" key="1">
    <source>
        <dbReference type="EMBL" id="GFT71555.1"/>
    </source>
</evidence>
<organism evidence="1 2">
    <name type="scientific">Nephila pilipes</name>
    <name type="common">Giant wood spider</name>
    <name type="synonym">Nephila maculata</name>
    <dbReference type="NCBI Taxonomy" id="299642"/>
    <lineage>
        <taxon>Eukaryota</taxon>
        <taxon>Metazoa</taxon>
        <taxon>Ecdysozoa</taxon>
        <taxon>Arthropoda</taxon>
        <taxon>Chelicerata</taxon>
        <taxon>Arachnida</taxon>
        <taxon>Araneae</taxon>
        <taxon>Araneomorphae</taxon>
        <taxon>Entelegynae</taxon>
        <taxon>Araneoidea</taxon>
        <taxon>Nephilidae</taxon>
        <taxon>Nephila</taxon>
    </lineage>
</organism>
<reference evidence="1" key="1">
    <citation type="submission" date="2020-08" db="EMBL/GenBank/DDBJ databases">
        <title>Multicomponent nature underlies the extraordinary mechanical properties of spider dragline silk.</title>
        <authorList>
            <person name="Kono N."/>
            <person name="Nakamura H."/>
            <person name="Mori M."/>
            <person name="Yoshida Y."/>
            <person name="Ohtoshi R."/>
            <person name="Malay A.D."/>
            <person name="Moran D.A.P."/>
            <person name="Tomita M."/>
            <person name="Numata K."/>
            <person name="Arakawa K."/>
        </authorList>
    </citation>
    <scope>NUCLEOTIDE SEQUENCE</scope>
</reference>
<accession>A0A8X6PJB9</accession>
<proteinExistence type="predicted"/>
<dbReference type="AlphaFoldDB" id="A0A8X6PJB9"/>
<name>A0A8X6PJB9_NEPPI</name>
<dbReference type="EMBL" id="BMAW01070049">
    <property type="protein sequence ID" value="GFT71555.1"/>
    <property type="molecule type" value="Genomic_DNA"/>
</dbReference>